<dbReference type="STRING" id="394193.SAMN04489732_102577"/>
<protein>
    <submittedName>
        <fullName evidence="2">SnoaL-like domain-containing protein</fullName>
    </submittedName>
</protein>
<evidence type="ECO:0000313" key="2">
    <source>
        <dbReference type="EMBL" id="SEO89346.1"/>
    </source>
</evidence>
<dbReference type="RefSeq" id="WP_091614300.1">
    <property type="nucleotide sequence ID" value="NZ_FOEF01000002.1"/>
</dbReference>
<dbReference type="SUPFAM" id="SSF54427">
    <property type="entry name" value="NTF2-like"/>
    <property type="match status" value="1"/>
</dbReference>
<feature type="domain" description="SnoaL-like" evidence="1">
    <location>
        <begin position="4"/>
        <end position="127"/>
    </location>
</feature>
<reference evidence="2 3" key="1">
    <citation type="submission" date="2016-10" db="EMBL/GenBank/DDBJ databases">
        <authorList>
            <person name="de Groot N.N."/>
        </authorList>
    </citation>
    <scope>NUCLEOTIDE SEQUENCE [LARGE SCALE GENOMIC DNA]</scope>
    <source>
        <strain evidence="2 3">DSM 44993</strain>
    </source>
</reference>
<sequence length="146" mass="15929">MPESARAIENLILTYAACVDAGDFAGVGELFAEGVFAGGGTAATGREAVERYFRDTLIVYADGTPRTRHLTTNLRIDVDEAAGTATAHSYWTALQAVADLPLQPIASGHYDDRFARRTGQWRFTERRPSVDLAGNLAYHLKPRELS</sequence>
<dbReference type="Proteomes" id="UP000198582">
    <property type="component" value="Unassembled WGS sequence"/>
</dbReference>
<dbReference type="CDD" id="cd00531">
    <property type="entry name" value="NTF2_like"/>
    <property type="match status" value="1"/>
</dbReference>
<dbReference type="Pfam" id="PF13577">
    <property type="entry name" value="SnoaL_4"/>
    <property type="match status" value="1"/>
</dbReference>
<proteinExistence type="predicted"/>
<dbReference type="EMBL" id="FOEF01000002">
    <property type="protein sequence ID" value="SEO89346.1"/>
    <property type="molecule type" value="Genomic_DNA"/>
</dbReference>
<accession>A0A1H8TF17</accession>
<dbReference type="Gene3D" id="3.10.450.50">
    <property type="match status" value="1"/>
</dbReference>
<gene>
    <name evidence="2" type="ORF">SAMN04489732_102577</name>
</gene>
<dbReference type="OrthoDB" id="7605094at2"/>
<evidence type="ECO:0000313" key="3">
    <source>
        <dbReference type="Proteomes" id="UP000198582"/>
    </source>
</evidence>
<organism evidence="2 3">
    <name type="scientific">Amycolatopsis saalfeldensis</name>
    <dbReference type="NCBI Taxonomy" id="394193"/>
    <lineage>
        <taxon>Bacteria</taxon>
        <taxon>Bacillati</taxon>
        <taxon>Actinomycetota</taxon>
        <taxon>Actinomycetes</taxon>
        <taxon>Pseudonocardiales</taxon>
        <taxon>Pseudonocardiaceae</taxon>
        <taxon>Amycolatopsis</taxon>
    </lineage>
</organism>
<name>A0A1H8TF17_9PSEU</name>
<dbReference type="InterPro" id="IPR032710">
    <property type="entry name" value="NTF2-like_dom_sf"/>
</dbReference>
<keyword evidence="3" id="KW-1185">Reference proteome</keyword>
<dbReference type="AlphaFoldDB" id="A0A1H8TF17"/>
<evidence type="ECO:0000259" key="1">
    <source>
        <dbReference type="Pfam" id="PF13577"/>
    </source>
</evidence>
<dbReference type="InterPro" id="IPR037401">
    <property type="entry name" value="SnoaL-like"/>
</dbReference>